<dbReference type="AlphaFoldDB" id="A0AAW1VJ76"/>
<name>A0AAW1VJ76_9CUCU</name>
<dbReference type="Proteomes" id="UP001431783">
    <property type="component" value="Unassembled WGS sequence"/>
</dbReference>
<evidence type="ECO:0000259" key="1">
    <source>
        <dbReference type="PROSITE" id="PS50191"/>
    </source>
</evidence>
<dbReference type="PANTHER" id="PTHR10174:SF222">
    <property type="entry name" value="GH10083P-RELATED"/>
    <property type="match status" value="1"/>
</dbReference>
<organism evidence="2 3">
    <name type="scientific">Henosepilachna vigintioctopunctata</name>
    <dbReference type="NCBI Taxonomy" id="420089"/>
    <lineage>
        <taxon>Eukaryota</taxon>
        <taxon>Metazoa</taxon>
        <taxon>Ecdysozoa</taxon>
        <taxon>Arthropoda</taxon>
        <taxon>Hexapoda</taxon>
        <taxon>Insecta</taxon>
        <taxon>Pterygota</taxon>
        <taxon>Neoptera</taxon>
        <taxon>Endopterygota</taxon>
        <taxon>Coleoptera</taxon>
        <taxon>Polyphaga</taxon>
        <taxon>Cucujiformia</taxon>
        <taxon>Coccinelloidea</taxon>
        <taxon>Coccinellidae</taxon>
        <taxon>Epilachninae</taxon>
        <taxon>Epilachnini</taxon>
        <taxon>Henosepilachna</taxon>
    </lineage>
</organism>
<dbReference type="PANTHER" id="PTHR10174">
    <property type="entry name" value="ALPHA-TOCOPHEROL TRANSFER PROTEIN-RELATED"/>
    <property type="match status" value="1"/>
</dbReference>
<feature type="domain" description="CRAL-TRIO" evidence="1">
    <location>
        <begin position="114"/>
        <end position="254"/>
    </location>
</feature>
<dbReference type="CDD" id="cd00170">
    <property type="entry name" value="SEC14"/>
    <property type="match status" value="1"/>
</dbReference>
<dbReference type="Gene3D" id="3.40.525.10">
    <property type="entry name" value="CRAL-TRIO lipid binding domain"/>
    <property type="match status" value="1"/>
</dbReference>
<protein>
    <recommendedName>
        <fullName evidence="1">CRAL-TRIO domain-containing protein</fullName>
    </recommendedName>
</protein>
<accession>A0AAW1VJ76</accession>
<reference evidence="2 3" key="1">
    <citation type="submission" date="2023-03" db="EMBL/GenBank/DDBJ databases">
        <title>Genome insight into feeding habits of ladybird beetles.</title>
        <authorList>
            <person name="Li H.-S."/>
            <person name="Huang Y.-H."/>
            <person name="Pang H."/>
        </authorList>
    </citation>
    <scope>NUCLEOTIDE SEQUENCE [LARGE SCALE GENOMIC DNA]</scope>
    <source>
        <strain evidence="2">SYSU_2023b</strain>
        <tissue evidence="2">Whole body</tissue>
    </source>
</reference>
<dbReference type="InterPro" id="IPR001251">
    <property type="entry name" value="CRAL-TRIO_dom"/>
</dbReference>
<dbReference type="Gene3D" id="1.20.5.1200">
    <property type="entry name" value="Alpha-tocopherol transfer"/>
    <property type="match status" value="1"/>
</dbReference>
<dbReference type="SUPFAM" id="SSF46938">
    <property type="entry name" value="CRAL/TRIO N-terminal domain"/>
    <property type="match status" value="1"/>
</dbReference>
<dbReference type="Pfam" id="PF00650">
    <property type="entry name" value="CRAL_TRIO"/>
    <property type="match status" value="1"/>
</dbReference>
<dbReference type="PROSITE" id="PS50191">
    <property type="entry name" value="CRAL_TRIO"/>
    <property type="match status" value="1"/>
</dbReference>
<keyword evidence="3" id="KW-1185">Reference proteome</keyword>
<evidence type="ECO:0000313" key="3">
    <source>
        <dbReference type="Proteomes" id="UP001431783"/>
    </source>
</evidence>
<proteinExistence type="predicted"/>
<dbReference type="GO" id="GO:1902936">
    <property type="term" value="F:phosphatidylinositol bisphosphate binding"/>
    <property type="evidence" value="ECO:0007669"/>
    <property type="project" value="TreeGrafter"/>
</dbReference>
<dbReference type="SUPFAM" id="SSF52087">
    <property type="entry name" value="CRAL/TRIO domain"/>
    <property type="match status" value="1"/>
</dbReference>
<dbReference type="InterPro" id="IPR036865">
    <property type="entry name" value="CRAL-TRIO_dom_sf"/>
</dbReference>
<dbReference type="EMBL" id="JARQZJ010000138">
    <property type="protein sequence ID" value="KAK9892802.1"/>
    <property type="molecule type" value="Genomic_DNA"/>
</dbReference>
<sequence length="307" mass="35555">MSQLSKLMQVTEDQKKMILKEHNMTEEDFQNSVEVLKTWLVQNENFSENAAHENMLKVALLNCKMSVEKAKRTYEGYLTVKTQYADFFEKLIPNEEFKKIADLSINIIMPKLLPDLCRLHISKITDSFGEAADGLDYYIMPLMIAQLRILNDFFLSNEILIDMENISLKVLLKFTPSVNYKLVHLLSAVNLRVHHIHIINAPPIYDKIFFLLKSFLPAKFVDKVLNHASLEELHKHVPKDYLPSDYGGTEKSMKEMQELWSKELEANDSVLRDFRNLKVKSITQHSRQILDDMGMGVEGSFKTLTID</sequence>
<gene>
    <name evidence="2" type="ORF">WA026_021994</name>
</gene>
<dbReference type="InterPro" id="IPR036273">
    <property type="entry name" value="CRAL/TRIO_N_dom_sf"/>
</dbReference>
<dbReference type="GO" id="GO:0016020">
    <property type="term" value="C:membrane"/>
    <property type="evidence" value="ECO:0007669"/>
    <property type="project" value="TreeGrafter"/>
</dbReference>
<evidence type="ECO:0000313" key="2">
    <source>
        <dbReference type="EMBL" id="KAK9892802.1"/>
    </source>
</evidence>
<comment type="caution">
    <text evidence="2">The sequence shown here is derived from an EMBL/GenBank/DDBJ whole genome shotgun (WGS) entry which is preliminary data.</text>
</comment>